<dbReference type="PROSITE" id="PS50192">
    <property type="entry name" value="T_SNARE"/>
    <property type="match status" value="1"/>
</dbReference>
<dbReference type="SMART" id="SM00283">
    <property type="entry name" value="MA"/>
    <property type="match status" value="1"/>
</dbReference>
<feature type="domain" description="T-SNARE coiled-coil homology" evidence="7">
    <location>
        <begin position="799"/>
        <end position="861"/>
    </location>
</feature>
<feature type="domain" description="Globin" evidence="5">
    <location>
        <begin position="10"/>
        <end position="145"/>
    </location>
</feature>
<dbReference type="CDD" id="cd11386">
    <property type="entry name" value="MCP_signal"/>
    <property type="match status" value="1"/>
</dbReference>
<dbReference type="InterPro" id="IPR004090">
    <property type="entry name" value="Chemotax_Me-accpt_rcpt"/>
</dbReference>
<dbReference type="Gene3D" id="3.30.450.20">
    <property type="entry name" value="PAS domain"/>
    <property type="match status" value="3"/>
</dbReference>
<dbReference type="SUPFAM" id="SSF58104">
    <property type="entry name" value="Methyl-accepting chemotaxis protein (MCP) signaling domain"/>
    <property type="match status" value="1"/>
</dbReference>
<dbReference type="FunFam" id="1.10.287.950:FF:000001">
    <property type="entry name" value="Methyl-accepting chemotaxis sensory transducer"/>
    <property type="match status" value="1"/>
</dbReference>
<dbReference type="GO" id="GO:0007165">
    <property type="term" value="P:signal transduction"/>
    <property type="evidence" value="ECO:0007669"/>
    <property type="project" value="InterPro"/>
</dbReference>
<dbReference type="EMBL" id="UOFQ01000006">
    <property type="protein sequence ID" value="VAW84769.1"/>
    <property type="molecule type" value="Genomic_DNA"/>
</dbReference>
<organism evidence="9">
    <name type="scientific">hydrothermal vent metagenome</name>
    <dbReference type="NCBI Taxonomy" id="652676"/>
    <lineage>
        <taxon>unclassified sequences</taxon>
        <taxon>metagenomes</taxon>
        <taxon>ecological metagenomes</taxon>
    </lineage>
</organism>
<dbReference type="SUPFAM" id="SSF55785">
    <property type="entry name" value="PYP-like sensor domain (PAS domain)"/>
    <property type="match status" value="2"/>
</dbReference>
<dbReference type="GO" id="GO:0004888">
    <property type="term" value="F:transmembrane signaling receptor activity"/>
    <property type="evidence" value="ECO:0007669"/>
    <property type="project" value="InterPro"/>
</dbReference>
<dbReference type="Gene3D" id="1.10.490.10">
    <property type="entry name" value="Globins"/>
    <property type="match status" value="1"/>
</dbReference>
<accession>A0A3B0ZET6</accession>
<dbReference type="CDD" id="cd12131">
    <property type="entry name" value="HGbI-like"/>
    <property type="match status" value="1"/>
</dbReference>
<dbReference type="GO" id="GO:0005886">
    <property type="term" value="C:plasma membrane"/>
    <property type="evidence" value="ECO:0007669"/>
    <property type="project" value="TreeGrafter"/>
</dbReference>
<evidence type="ECO:0000256" key="2">
    <source>
        <dbReference type="ARBA" id="ARBA00029447"/>
    </source>
</evidence>
<name>A0A3B0ZET6_9ZZZZ</name>
<evidence type="ECO:0000256" key="4">
    <source>
        <dbReference type="SAM" id="MobiDB-lite"/>
    </source>
</evidence>
<gene>
    <name evidence="9" type="ORF">MNBD_GAMMA17-1567</name>
</gene>
<evidence type="ECO:0000259" key="5">
    <source>
        <dbReference type="PROSITE" id="PS01033"/>
    </source>
</evidence>
<dbReference type="PRINTS" id="PR00260">
    <property type="entry name" value="CHEMTRNSDUCR"/>
</dbReference>
<dbReference type="AlphaFoldDB" id="A0A3B0ZET6"/>
<keyword evidence="9" id="KW-0675">Receptor</keyword>
<evidence type="ECO:0000259" key="8">
    <source>
        <dbReference type="PROSITE" id="PS50885"/>
    </source>
</evidence>
<feature type="domain" description="HAMP" evidence="8">
    <location>
        <begin position="583"/>
        <end position="635"/>
    </location>
</feature>
<dbReference type="InterPro" id="IPR000727">
    <property type="entry name" value="T_SNARE_dom"/>
</dbReference>
<dbReference type="PROSITE" id="PS50111">
    <property type="entry name" value="CHEMOTAXIS_TRANSDUC_2"/>
    <property type="match status" value="1"/>
</dbReference>
<protein>
    <submittedName>
        <fullName evidence="9">Methyl-accepting chemotaxis protein I (Serine chemoreceptor protein)</fullName>
    </submittedName>
</protein>
<evidence type="ECO:0000313" key="9">
    <source>
        <dbReference type="EMBL" id="VAW84769.1"/>
    </source>
</evidence>
<dbReference type="PROSITE" id="PS50885">
    <property type="entry name" value="HAMP"/>
    <property type="match status" value="1"/>
</dbReference>
<proteinExistence type="inferred from homology"/>
<dbReference type="SMART" id="SM00091">
    <property type="entry name" value="PAS"/>
    <property type="match status" value="3"/>
</dbReference>
<evidence type="ECO:0000259" key="7">
    <source>
        <dbReference type="PROSITE" id="PS50192"/>
    </source>
</evidence>
<dbReference type="InterPro" id="IPR004089">
    <property type="entry name" value="MCPsignal_dom"/>
</dbReference>
<dbReference type="GO" id="GO:0020037">
    <property type="term" value="F:heme binding"/>
    <property type="evidence" value="ECO:0007669"/>
    <property type="project" value="InterPro"/>
</dbReference>
<dbReference type="InterPro" id="IPR012292">
    <property type="entry name" value="Globin/Proto"/>
</dbReference>
<evidence type="ECO:0000259" key="6">
    <source>
        <dbReference type="PROSITE" id="PS50111"/>
    </source>
</evidence>
<reference evidence="9" key="1">
    <citation type="submission" date="2018-06" db="EMBL/GenBank/DDBJ databases">
        <authorList>
            <person name="Zhirakovskaya E."/>
        </authorList>
    </citation>
    <scope>NUCLEOTIDE SEQUENCE</scope>
</reference>
<dbReference type="PANTHER" id="PTHR43531">
    <property type="entry name" value="PROTEIN ICFG"/>
    <property type="match status" value="1"/>
</dbReference>
<dbReference type="Pfam" id="PF18947">
    <property type="entry name" value="HAMP_2"/>
    <property type="match status" value="1"/>
</dbReference>
<feature type="domain" description="Methyl-accepting transducer" evidence="6">
    <location>
        <begin position="640"/>
        <end position="869"/>
    </location>
</feature>
<dbReference type="GO" id="GO:0019825">
    <property type="term" value="F:oxygen binding"/>
    <property type="evidence" value="ECO:0007669"/>
    <property type="project" value="InterPro"/>
</dbReference>
<dbReference type="Gene3D" id="1.10.287.950">
    <property type="entry name" value="Methyl-accepting chemotaxis protein"/>
    <property type="match status" value="1"/>
</dbReference>
<dbReference type="InterPro" id="IPR000014">
    <property type="entry name" value="PAS"/>
</dbReference>
<dbReference type="Pfam" id="PF00042">
    <property type="entry name" value="Globin"/>
    <property type="match status" value="1"/>
</dbReference>
<dbReference type="PROSITE" id="PS01033">
    <property type="entry name" value="GLOBIN"/>
    <property type="match status" value="1"/>
</dbReference>
<keyword evidence="3" id="KW-0175">Coiled coil</keyword>
<dbReference type="InterPro" id="IPR051310">
    <property type="entry name" value="MCP_chemotaxis"/>
</dbReference>
<evidence type="ECO:0000256" key="1">
    <source>
        <dbReference type="ARBA" id="ARBA00022481"/>
    </source>
</evidence>
<evidence type="ECO:0000256" key="3">
    <source>
        <dbReference type="SAM" id="Coils"/>
    </source>
</evidence>
<feature type="compositionally biased region" description="Low complexity" evidence="4">
    <location>
        <begin position="908"/>
        <end position="926"/>
    </location>
</feature>
<dbReference type="InterPro" id="IPR003660">
    <property type="entry name" value="HAMP_dom"/>
</dbReference>
<keyword evidence="1" id="KW-0488">Methylation</keyword>
<sequence>MKSSLKKQDEAMELDISLIETSFERLAPKAVQIAKLFYKELFSRYPDVKPLFKNTRIKEQEKKLISALTTVVSSLRKPDELKVVLSSLGEKHIQYGANPEHYEAVVATLLDVMKDVADDEWSEEIENMWQQALNNVATTMIGNNRKMENSIMVSATKSVKSGINEVKDENSLRMKAAVDNAMTPFMMIDLDLVITYANDATVSLLKKNEDTLVSLFPGFSVDDIEGTCIDIFHKDPSHQRKILSNPANMPYSTDIQVGPLKFNINANAILDHDGNHLGNSLEWADVTEVREKENEVMRLQSTVDNAMTPIMMIDRDLVITYANDSTVVLLRTHENALRSVYPGFDVNNIIGTCIDIFHKNPAHQRQLLNNPNNLPYSTDIAVGPLKFRINVSAMFDSNGEYIGNSLEWSDVTEQRKKELEVARLQSAIQGAQTNMMLCDTDLTITYVNPAVIQMLVKRETELRSAFPGFDPHNLVGQCIDQFHKNPSHQRALLGNKNNLPAKAEISVADLEFEVNATAIIDGEGNLIGNMVEWRDITEQKDTERQMQALIDAASAGNLSKRIDSSSYEGFMRSLSDGINQMLDAVVTPVQEGTRVMKALAEGDLSQNMKGEFEGEFAAFKEVIDTSVNNLRSMVGDIRESASAITSGAGEIAQGNQDLSQRTEEQASSLEETASSMEQLTGTVKQNADNANQANQLASGAREQAEKGGKVVGKAVSAMSEINSSSKKIADIISVIDEIAFQTNLLALNAAVEAARAGEQGRGFAVVAGEVRNLAQRSAAAAKEIKALINDSVDKVDEGSKLVDESGKTLEEIVTAVKKVSDIIAEIAAASQEQSTGIDQVNKAIIQMDEVTQQNAALVEEAAAASESMDEQSKGLSQLMEFFSTGDNGGETPAARPKAKATNNAPQTRASAPAKSSAPRSKQKSASVDSDEWEEF</sequence>
<dbReference type="InterPro" id="IPR035965">
    <property type="entry name" value="PAS-like_dom_sf"/>
</dbReference>
<dbReference type="PANTHER" id="PTHR43531:SF14">
    <property type="entry name" value="METHYL-ACCEPTING CHEMOTAXIS PROTEIN I-RELATED"/>
    <property type="match status" value="1"/>
</dbReference>
<comment type="similarity">
    <text evidence="2">Belongs to the methyl-accepting chemotaxis (MCP) protein family.</text>
</comment>
<dbReference type="SUPFAM" id="SSF46458">
    <property type="entry name" value="Globin-like"/>
    <property type="match status" value="1"/>
</dbReference>
<dbReference type="GO" id="GO:0006935">
    <property type="term" value="P:chemotaxis"/>
    <property type="evidence" value="ECO:0007669"/>
    <property type="project" value="InterPro"/>
</dbReference>
<feature type="region of interest" description="Disordered" evidence="4">
    <location>
        <begin position="881"/>
        <end position="935"/>
    </location>
</feature>
<dbReference type="InterPro" id="IPR009050">
    <property type="entry name" value="Globin-like_sf"/>
</dbReference>
<feature type="coiled-coil region" evidence="3">
    <location>
        <begin position="840"/>
        <end position="867"/>
    </location>
</feature>
<dbReference type="Pfam" id="PF13188">
    <property type="entry name" value="PAS_8"/>
    <property type="match status" value="3"/>
</dbReference>
<dbReference type="InterPro" id="IPR000971">
    <property type="entry name" value="Globin"/>
</dbReference>
<dbReference type="Pfam" id="PF00015">
    <property type="entry name" value="MCPsignal"/>
    <property type="match status" value="1"/>
</dbReference>